<reference evidence="2 3" key="1">
    <citation type="submission" date="2018-02" db="EMBL/GenBank/DDBJ databases">
        <title>The genomes of Aspergillus section Nigri reveals drivers in fungal speciation.</title>
        <authorList>
            <consortium name="DOE Joint Genome Institute"/>
            <person name="Vesth T.C."/>
            <person name="Nybo J."/>
            <person name="Theobald S."/>
            <person name="Brandl J."/>
            <person name="Frisvad J.C."/>
            <person name="Nielsen K.F."/>
            <person name="Lyhne E.K."/>
            <person name="Kogle M.E."/>
            <person name="Kuo A."/>
            <person name="Riley R."/>
            <person name="Clum A."/>
            <person name="Nolan M."/>
            <person name="Lipzen A."/>
            <person name="Salamov A."/>
            <person name="Henrissat B."/>
            <person name="Wiebenga A."/>
            <person name="De vries R.P."/>
            <person name="Grigoriev I.V."/>
            <person name="Mortensen U.H."/>
            <person name="Andersen M.R."/>
            <person name="Baker S.E."/>
        </authorList>
    </citation>
    <scope>NUCLEOTIDE SEQUENCE [LARGE SCALE GENOMIC DNA]</scope>
    <source>
        <strain evidence="2 3">CBS 121057</strain>
    </source>
</reference>
<dbReference type="Proteomes" id="UP000248423">
    <property type="component" value="Unassembled WGS sequence"/>
</dbReference>
<evidence type="ECO:0000313" key="3">
    <source>
        <dbReference type="Proteomes" id="UP000248423"/>
    </source>
</evidence>
<evidence type="ECO:0000256" key="1">
    <source>
        <dbReference type="SAM" id="SignalP"/>
    </source>
</evidence>
<keyword evidence="3" id="KW-1185">Reference proteome</keyword>
<proteinExistence type="predicted"/>
<dbReference type="VEuPathDB" id="FungiDB:BO78DRAFT_154962"/>
<dbReference type="AlphaFoldDB" id="A0A319EMK4"/>
<feature type="chain" id="PRO_5016283151" description="Secreted protein" evidence="1">
    <location>
        <begin position="20"/>
        <end position="81"/>
    </location>
</feature>
<evidence type="ECO:0000313" key="2">
    <source>
        <dbReference type="EMBL" id="PYI04984.1"/>
    </source>
</evidence>
<accession>A0A319EMK4</accession>
<sequence length="81" mass="9019">MPYHFSGLFVCFTSGGSFALQSRCGSVPLYAGQDTILLLIGQEPGFHKSPTNLYLCLCCPEVWIQNRLARNIKKAWNKPAI</sequence>
<feature type="signal peptide" evidence="1">
    <location>
        <begin position="1"/>
        <end position="19"/>
    </location>
</feature>
<gene>
    <name evidence="2" type="ORF">BO78DRAFT_154962</name>
</gene>
<protein>
    <recommendedName>
        <fullName evidence="4">Secreted protein</fullName>
    </recommendedName>
</protein>
<keyword evidence="1" id="KW-0732">Signal</keyword>
<dbReference type="EMBL" id="KZ826362">
    <property type="protein sequence ID" value="PYI04984.1"/>
    <property type="molecule type" value="Genomic_DNA"/>
</dbReference>
<organism evidence="2 3">
    <name type="scientific">Aspergillus sclerotiicarbonarius (strain CBS 121057 / IBT 28362)</name>
    <dbReference type="NCBI Taxonomy" id="1448318"/>
    <lineage>
        <taxon>Eukaryota</taxon>
        <taxon>Fungi</taxon>
        <taxon>Dikarya</taxon>
        <taxon>Ascomycota</taxon>
        <taxon>Pezizomycotina</taxon>
        <taxon>Eurotiomycetes</taxon>
        <taxon>Eurotiomycetidae</taxon>
        <taxon>Eurotiales</taxon>
        <taxon>Aspergillaceae</taxon>
        <taxon>Aspergillus</taxon>
        <taxon>Aspergillus subgen. Circumdati</taxon>
    </lineage>
</organism>
<name>A0A319EMK4_ASPSB</name>
<evidence type="ECO:0008006" key="4">
    <source>
        <dbReference type="Google" id="ProtNLM"/>
    </source>
</evidence>